<dbReference type="AlphaFoldDB" id="A0A0T9TSW0"/>
<protein>
    <submittedName>
        <fullName evidence="2">Uncharacterized protein</fullName>
    </submittedName>
</protein>
<keyword evidence="1" id="KW-1133">Transmembrane helix</keyword>
<dbReference type="Proteomes" id="UP000041595">
    <property type="component" value="Unassembled WGS sequence"/>
</dbReference>
<proteinExistence type="predicted"/>
<feature type="transmembrane region" description="Helical" evidence="1">
    <location>
        <begin position="6"/>
        <end position="27"/>
    </location>
</feature>
<keyword evidence="1" id="KW-0472">Membrane</keyword>
<gene>
    <name evidence="2" type="ORF">ERS137965_01742</name>
</gene>
<evidence type="ECO:0000313" key="3">
    <source>
        <dbReference type="Proteomes" id="UP000041595"/>
    </source>
</evidence>
<organism evidence="2 3">
    <name type="scientific">Yersinia aldovae</name>
    <dbReference type="NCBI Taxonomy" id="29483"/>
    <lineage>
        <taxon>Bacteria</taxon>
        <taxon>Pseudomonadati</taxon>
        <taxon>Pseudomonadota</taxon>
        <taxon>Gammaproteobacteria</taxon>
        <taxon>Enterobacterales</taxon>
        <taxon>Yersiniaceae</taxon>
        <taxon>Yersinia</taxon>
    </lineage>
</organism>
<evidence type="ECO:0000256" key="1">
    <source>
        <dbReference type="SAM" id="Phobius"/>
    </source>
</evidence>
<keyword evidence="1" id="KW-0812">Transmembrane</keyword>
<accession>A0A0T9TSW0</accession>
<evidence type="ECO:0000313" key="2">
    <source>
        <dbReference type="EMBL" id="CNL00446.1"/>
    </source>
</evidence>
<dbReference type="RefSeq" id="WP_042546772.1">
    <property type="nucleotide sequence ID" value="NZ_CABHQA010000059.1"/>
</dbReference>
<name>A0A0T9TSW0_YERAL</name>
<sequence>MRENIIARFFVCAFIGCITGWGSGAYYSYLHPMKDIEGYWEIKHVLNTLKGKYHIFSRVSIMSRDINSSADVYDSNNLLVARRHILFSVVDIKKNIFVGKVLSMSIINANDQRLNYSLNTPYDVSYPIFYRLNANTLFLQQSLGHPVDSPRLLTRVGT</sequence>
<dbReference type="EMBL" id="CQEJ01000008">
    <property type="protein sequence ID" value="CNL00446.1"/>
    <property type="molecule type" value="Genomic_DNA"/>
</dbReference>
<dbReference type="GeneID" id="45570843"/>
<reference evidence="2 3" key="1">
    <citation type="submission" date="2015-03" db="EMBL/GenBank/DDBJ databases">
        <authorList>
            <person name="Murphy D."/>
        </authorList>
    </citation>
    <scope>NUCLEOTIDE SEQUENCE [LARGE SCALE GENOMIC DNA]</scope>
    <source>
        <strain evidence="2 3">IP06005</strain>
    </source>
</reference>
<dbReference type="STRING" id="1453495.AT01_1657"/>